<dbReference type="CDD" id="cd07377">
    <property type="entry name" value="WHTH_GntR"/>
    <property type="match status" value="1"/>
</dbReference>
<dbReference type="InterPro" id="IPR000524">
    <property type="entry name" value="Tscrpt_reg_HTH_GntR"/>
</dbReference>
<dbReference type="PANTHER" id="PTHR46577:SF1">
    <property type="entry name" value="HTH-TYPE TRANSCRIPTIONAL REGULATORY PROTEIN GABR"/>
    <property type="match status" value="1"/>
</dbReference>
<evidence type="ECO:0000256" key="5">
    <source>
        <dbReference type="ARBA" id="ARBA00023163"/>
    </source>
</evidence>
<dbReference type="InterPro" id="IPR015421">
    <property type="entry name" value="PyrdxlP-dep_Trfase_major"/>
</dbReference>
<dbReference type="RefSeq" id="WP_221498217.1">
    <property type="nucleotide sequence ID" value="NZ_BAABJP010000004.1"/>
</dbReference>
<dbReference type="SUPFAM" id="SSF46785">
    <property type="entry name" value="Winged helix' DNA-binding domain"/>
    <property type="match status" value="1"/>
</dbReference>
<dbReference type="SMART" id="SM00345">
    <property type="entry name" value="HTH_GNTR"/>
    <property type="match status" value="1"/>
</dbReference>
<dbReference type="Pfam" id="PF00155">
    <property type="entry name" value="Aminotran_1_2"/>
    <property type="match status" value="1"/>
</dbReference>
<dbReference type="InterPro" id="IPR004839">
    <property type="entry name" value="Aminotransferase_I/II_large"/>
</dbReference>
<dbReference type="PROSITE" id="PS50949">
    <property type="entry name" value="HTH_GNTR"/>
    <property type="match status" value="1"/>
</dbReference>
<dbReference type="Gene3D" id="3.90.1150.10">
    <property type="entry name" value="Aspartate Aminotransferase, domain 1"/>
    <property type="match status" value="1"/>
</dbReference>
<evidence type="ECO:0000256" key="1">
    <source>
        <dbReference type="ARBA" id="ARBA00005384"/>
    </source>
</evidence>
<dbReference type="InterPro" id="IPR051446">
    <property type="entry name" value="HTH_trans_reg/aminotransferase"/>
</dbReference>
<gene>
    <name evidence="7" type="ORF">GCM10023321_11670</name>
</gene>
<keyword evidence="3" id="KW-0805">Transcription regulation</keyword>
<keyword evidence="8" id="KW-1185">Reference proteome</keyword>
<evidence type="ECO:0000256" key="4">
    <source>
        <dbReference type="ARBA" id="ARBA00023125"/>
    </source>
</evidence>
<dbReference type="InterPro" id="IPR015422">
    <property type="entry name" value="PyrdxlP-dep_Trfase_small"/>
</dbReference>
<comment type="similarity">
    <text evidence="1">In the C-terminal section; belongs to the class-I pyridoxal-phosphate-dependent aminotransferase family.</text>
</comment>
<organism evidence="7 8">
    <name type="scientific">Pseudonocardia eucalypti</name>
    <dbReference type="NCBI Taxonomy" id="648755"/>
    <lineage>
        <taxon>Bacteria</taxon>
        <taxon>Bacillati</taxon>
        <taxon>Actinomycetota</taxon>
        <taxon>Actinomycetes</taxon>
        <taxon>Pseudonocardiales</taxon>
        <taxon>Pseudonocardiaceae</taxon>
        <taxon>Pseudonocardia</taxon>
    </lineage>
</organism>
<dbReference type="Pfam" id="PF00392">
    <property type="entry name" value="GntR"/>
    <property type="match status" value="1"/>
</dbReference>
<keyword evidence="5" id="KW-0804">Transcription</keyword>
<evidence type="ECO:0000256" key="2">
    <source>
        <dbReference type="ARBA" id="ARBA00022898"/>
    </source>
</evidence>
<reference evidence="8" key="1">
    <citation type="journal article" date="2019" name="Int. J. Syst. Evol. Microbiol.">
        <title>The Global Catalogue of Microorganisms (GCM) 10K type strain sequencing project: providing services to taxonomists for standard genome sequencing and annotation.</title>
        <authorList>
            <consortium name="The Broad Institute Genomics Platform"/>
            <consortium name="The Broad Institute Genome Sequencing Center for Infectious Disease"/>
            <person name="Wu L."/>
            <person name="Ma J."/>
        </authorList>
    </citation>
    <scope>NUCLEOTIDE SEQUENCE [LARGE SCALE GENOMIC DNA]</scope>
    <source>
        <strain evidence="8">JCM 18303</strain>
    </source>
</reference>
<dbReference type="CDD" id="cd00609">
    <property type="entry name" value="AAT_like"/>
    <property type="match status" value="1"/>
</dbReference>
<keyword evidence="7" id="KW-0032">Aminotransferase</keyword>
<evidence type="ECO:0000256" key="3">
    <source>
        <dbReference type="ARBA" id="ARBA00023015"/>
    </source>
</evidence>
<dbReference type="Proteomes" id="UP001428817">
    <property type="component" value="Unassembled WGS sequence"/>
</dbReference>
<accession>A0ABP9PLX3</accession>
<dbReference type="EMBL" id="BAABJP010000004">
    <property type="protein sequence ID" value="GAA5148815.1"/>
    <property type="molecule type" value="Genomic_DNA"/>
</dbReference>
<dbReference type="Gene3D" id="1.10.10.10">
    <property type="entry name" value="Winged helix-like DNA-binding domain superfamily/Winged helix DNA-binding domain"/>
    <property type="match status" value="1"/>
</dbReference>
<dbReference type="InterPro" id="IPR015424">
    <property type="entry name" value="PyrdxlP-dep_Trfase"/>
</dbReference>
<evidence type="ECO:0000259" key="6">
    <source>
        <dbReference type="PROSITE" id="PS50949"/>
    </source>
</evidence>
<dbReference type="InterPro" id="IPR036388">
    <property type="entry name" value="WH-like_DNA-bd_sf"/>
</dbReference>
<keyword evidence="2" id="KW-0663">Pyridoxal phosphate</keyword>
<keyword evidence="4" id="KW-0238">DNA-binding</keyword>
<name>A0ABP9PLX3_9PSEU</name>
<keyword evidence="7" id="KW-0808">Transferase</keyword>
<sequence>MGGLTEEGALSGETAAEIAVSVEGAISAGRLAPGERLPTVRELAARLEVSPATVNAAYRALRNRGLVAGSGRAGTRVVESGASASRRLAAPVGPGVRNLADGNPDPELLPPLRPACARLTGKHWLYGEGGRLPALLDWFRHNFERDGLVADHLAVIGGAMDGAERALQAHLRPGDAIVVEDPGYGGVLDLVPALGLRPIAVPVDADGMRPDLLGRALEQRPDACILTPRAHNPTGAAFTERRAAELLEVLRGHDDLLVLEDDHAGAISGADPVTVVGRGDLRRWAVIRSLTKTLGPDIRIGGLSGDQLTVDRVIRRQQVGAGWVSHVLQELAATILTDPATPPLLAAARETYRERRQALADALQRHGIRVSGRSGFNAWIPTPAEGAVAQALLARGWAVRAGESFRTHSPPGLRVTFASLLPDEAEDFARALHDILHGDGRSYTA</sequence>
<protein>
    <submittedName>
        <fullName evidence="7">Aminotransferase class I/II-fold pyridoxal phosphate-dependent enzyme</fullName>
    </submittedName>
</protein>
<dbReference type="GO" id="GO:0008483">
    <property type="term" value="F:transaminase activity"/>
    <property type="evidence" value="ECO:0007669"/>
    <property type="project" value="UniProtKB-KW"/>
</dbReference>
<dbReference type="InterPro" id="IPR036390">
    <property type="entry name" value="WH_DNA-bd_sf"/>
</dbReference>
<dbReference type="PANTHER" id="PTHR46577">
    <property type="entry name" value="HTH-TYPE TRANSCRIPTIONAL REGULATORY PROTEIN GABR"/>
    <property type="match status" value="1"/>
</dbReference>
<evidence type="ECO:0000313" key="7">
    <source>
        <dbReference type="EMBL" id="GAA5148815.1"/>
    </source>
</evidence>
<comment type="caution">
    <text evidence="7">The sequence shown here is derived from an EMBL/GenBank/DDBJ whole genome shotgun (WGS) entry which is preliminary data.</text>
</comment>
<dbReference type="SUPFAM" id="SSF53383">
    <property type="entry name" value="PLP-dependent transferases"/>
    <property type="match status" value="1"/>
</dbReference>
<evidence type="ECO:0000313" key="8">
    <source>
        <dbReference type="Proteomes" id="UP001428817"/>
    </source>
</evidence>
<feature type="domain" description="HTH gntR-type" evidence="6">
    <location>
        <begin position="12"/>
        <end position="80"/>
    </location>
</feature>
<proteinExistence type="inferred from homology"/>
<dbReference type="Gene3D" id="3.40.640.10">
    <property type="entry name" value="Type I PLP-dependent aspartate aminotransferase-like (Major domain)"/>
    <property type="match status" value="1"/>
</dbReference>